<dbReference type="EMBL" id="QBMC01000062">
    <property type="protein sequence ID" value="PZO17880.1"/>
    <property type="molecule type" value="Genomic_DNA"/>
</dbReference>
<protein>
    <recommendedName>
        <fullName evidence="3">RidA family protein</fullName>
    </recommendedName>
</protein>
<evidence type="ECO:0008006" key="3">
    <source>
        <dbReference type="Google" id="ProtNLM"/>
    </source>
</evidence>
<dbReference type="InterPro" id="IPR006175">
    <property type="entry name" value="YjgF/YER057c/UK114"/>
</dbReference>
<organism evidence="1 2">
    <name type="scientific">Leptolyngbya foveolarum</name>
    <dbReference type="NCBI Taxonomy" id="47253"/>
    <lineage>
        <taxon>Bacteria</taxon>
        <taxon>Bacillati</taxon>
        <taxon>Cyanobacteriota</taxon>
        <taxon>Cyanophyceae</taxon>
        <taxon>Leptolyngbyales</taxon>
        <taxon>Leptolyngbyaceae</taxon>
        <taxon>Leptolyngbya group</taxon>
        <taxon>Leptolyngbya</taxon>
    </lineage>
</organism>
<dbReference type="Pfam" id="PF01042">
    <property type="entry name" value="Ribonuc_L-PSP"/>
    <property type="match status" value="1"/>
</dbReference>
<dbReference type="CDD" id="cd00448">
    <property type="entry name" value="YjgF_YER057c_UK114_family"/>
    <property type="match status" value="1"/>
</dbReference>
<dbReference type="PANTHER" id="PTHR43857">
    <property type="entry name" value="BLR7761 PROTEIN"/>
    <property type="match status" value="1"/>
</dbReference>
<proteinExistence type="predicted"/>
<accession>A0A2W4UFM5</accession>
<evidence type="ECO:0000313" key="2">
    <source>
        <dbReference type="Proteomes" id="UP000249354"/>
    </source>
</evidence>
<comment type="caution">
    <text evidence="1">The sequence shown here is derived from an EMBL/GenBank/DDBJ whole genome shotgun (WGS) entry which is preliminary data.</text>
</comment>
<dbReference type="AlphaFoldDB" id="A0A2W4UFM5"/>
<dbReference type="PANTHER" id="PTHR43857:SF1">
    <property type="entry name" value="YJGH FAMILY PROTEIN"/>
    <property type="match status" value="1"/>
</dbReference>
<dbReference type="Gene3D" id="3.30.1330.40">
    <property type="entry name" value="RutC-like"/>
    <property type="match status" value="1"/>
</dbReference>
<dbReference type="InterPro" id="IPR035959">
    <property type="entry name" value="RutC-like_sf"/>
</dbReference>
<reference evidence="2" key="1">
    <citation type="submission" date="2018-04" db="EMBL/GenBank/DDBJ databases">
        <authorList>
            <person name="Cornet L."/>
        </authorList>
    </citation>
    <scope>NUCLEOTIDE SEQUENCE [LARGE SCALE GENOMIC DNA]</scope>
</reference>
<name>A0A2W4UFM5_9CYAN</name>
<sequence>MTQTIQHLNPSELGNPSHYGFTNVVVVPTNKILIFIAGQGGRDPQGNMGNFEAQLKQAFANLCIALAAAGATPEQVVKITVLSVDHNAEKQKLISAERNALWPDDLVKPASTLIPVPRLAGDKMLFEIDAIAAIPR</sequence>
<dbReference type="SUPFAM" id="SSF55298">
    <property type="entry name" value="YjgF-like"/>
    <property type="match status" value="1"/>
</dbReference>
<dbReference type="Proteomes" id="UP000249354">
    <property type="component" value="Unassembled WGS sequence"/>
</dbReference>
<reference evidence="1 2" key="2">
    <citation type="submission" date="2018-06" db="EMBL/GenBank/DDBJ databases">
        <title>Metagenomic assembly of (sub)arctic Cyanobacteria and their associated microbiome from non-axenic cultures.</title>
        <authorList>
            <person name="Baurain D."/>
        </authorList>
    </citation>
    <scope>NUCLEOTIDE SEQUENCE [LARGE SCALE GENOMIC DNA]</scope>
    <source>
        <strain evidence="1">ULC129bin1</strain>
    </source>
</reference>
<evidence type="ECO:0000313" key="1">
    <source>
        <dbReference type="EMBL" id="PZO17880.1"/>
    </source>
</evidence>
<gene>
    <name evidence="1" type="ORF">DCF25_10560</name>
</gene>